<evidence type="ECO:0000313" key="2">
    <source>
        <dbReference type="Proteomes" id="UP001139193"/>
    </source>
</evidence>
<evidence type="ECO:0000313" key="1">
    <source>
        <dbReference type="EMBL" id="MCI1186222.1"/>
    </source>
</evidence>
<sequence length="889" mass="102987">MDFILRNLERRIELLAAQNKKADLRVHYQAKYEYMLVLAMSYLWNKNFDSLGANEKEYISAAIVKPSIGSIVEIARKLDIHNELFSNKKLQKSFDKYPSLRNEKLGHGFTFEDETDELLGSFDELYQGLLESGVFIFCEKLELINVIDIDSDNSTGIIYKPNGADYLPWSCPKGVYGFDKIGLYGFTESKGYFRLSPFVFINDEDEFYIYSSIQEKLSGLARFNRLIKTGHILKEVKEFVNIVIDFDDKKRRCSNGTVLNNFTKNYKKYIETGVKRKINKFLVSNKSSVFATVWGHGGVGKTASIQSVCEDLGNVENKKFNYIVFLSAKDRLYNYYQGTINEIDERVSSLEDIILYTNEIMFSKSSSEALDIIDFDGQLLLVIDDFETFSPEEKGKILDFIKLLNINHHKVIITTRAATLILGEEIKSNELDEQEMIKFLLEVIEIEAPLVNIAQIQHYLEKDSNYKKVHEMTSGRPLFIFQFAVLLAQKALADEVINIDIKSSSNAVKFLYDRIYDYLSPVAQHLFVAMCLLVSSDDLTNVVEKLQYLVNMEDQQDDFDNGINELVKLKIIEIFEQKFFRVYSREILKFMNEYFQQNIPQEKEKLTYRLSLVGRDKKLDNDHALLINADSSRITATEGEVVSKYRYIVNREQTSYSIKLQALLNLGTYLFSTKNDAEGALRLFADYKQIFENDIKFTKAYVQYLWSADIDDSRDTAIKLIKWYFWTKNELSDDMRLQLNSMLVMYESIEVVNSRENLKEEKRFDMISIEEYNEKYTQQKIVMNSIVAKAGSRLVEVLNSDQILELSSATRTLVLAGLVQLVEVYIRLNRNTQARAICNKVIAVLPQNFHQPFKSKLKKLDMYERVTVSRRNDSDFASTLKNALKKEED</sequence>
<dbReference type="GO" id="GO:0043531">
    <property type="term" value="F:ADP binding"/>
    <property type="evidence" value="ECO:0007669"/>
    <property type="project" value="InterPro"/>
</dbReference>
<dbReference type="Proteomes" id="UP001139193">
    <property type="component" value="Unassembled WGS sequence"/>
</dbReference>
<dbReference type="InterPro" id="IPR027417">
    <property type="entry name" value="P-loop_NTPase"/>
</dbReference>
<name>A0A9X1VCI8_9BACT</name>
<dbReference type="SUPFAM" id="SSF52540">
    <property type="entry name" value="P-loop containing nucleoside triphosphate hydrolases"/>
    <property type="match status" value="1"/>
</dbReference>
<protein>
    <submittedName>
        <fullName evidence="1">NB-ARC domain-containing protein</fullName>
    </submittedName>
</protein>
<comment type="caution">
    <text evidence="1">The sequence shown here is derived from an EMBL/GenBank/DDBJ whole genome shotgun (WGS) entry which is preliminary data.</text>
</comment>
<dbReference type="RefSeq" id="WP_241934501.1">
    <property type="nucleotide sequence ID" value="NZ_JALBGC010000001.1"/>
</dbReference>
<proteinExistence type="predicted"/>
<dbReference type="AlphaFoldDB" id="A0A9X1VCI8"/>
<keyword evidence="2" id="KW-1185">Reference proteome</keyword>
<reference evidence="1" key="1">
    <citation type="submission" date="2022-03" db="EMBL/GenBank/DDBJ databases">
        <title>Bacterial whole genome sequence for Hymenobacter sp. DH14.</title>
        <authorList>
            <person name="Le V."/>
        </authorList>
    </citation>
    <scope>NUCLEOTIDE SEQUENCE</scope>
    <source>
        <strain evidence="1">DH14</strain>
    </source>
</reference>
<accession>A0A9X1VCI8</accession>
<dbReference type="Gene3D" id="3.40.50.300">
    <property type="entry name" value="P-loop containing nucleotide triphosphate hydrolases"/>
    <property type="match status" value="1"/>
</dbReference>
<gene>
    <name evidence="1" type="ORF">MON38_02235</name>
</gene>
<organism evidence="1 2">
    <name type="scientific">Hymenobacter cyanobacteriorum</name>
    <dbReference type="NCBI Taxonomy" id="2926463"/>
    <lineage>
        <taxon>Bacteria</taxon>
        <taxon>Pseudomonadati</taxon>
        <taxon>Bacteroidota</taxon>
        <taxon>Cytophagia</taxon>
        <taxon>Cytophagales</taxon>
        <taxon>Hymenobacteraceae</taxon>
        <taxon>Hymenobacter</taxon>
    </lineage>
</organism>
<dbReference type="EMBL" id="JALBGC010000001">
    <property type="protein sequence ID" value="MCI1186222.1"/>
    <property type="molecule type" value="Genomic_DNA"/>
</dbReference>